<dbReference type="Proteomes" id="UP000266673">
    <property type="component" value="Unassembled WGS sequence"/>
</dbReference>
<dbReference type="PROSITE" id="PS50005">
    <property type="entry name" value="TPR"/>
    <property type="match status" value="1"/>
</dbReference>
<proteinExistence type="predicted"/>
<sequence length="106" mass="12269">MLNNELNNIYALRSRGETYRLMGKYNEALADFNKLLEIEPGYELALGKRGETNFMMAIDDLTKSLTIEQKNVFALSYRGSEFYKLKIFEESFEDLNKTIAIEPKNA</sequence>
<keyword evidence="5" id="KW-1185">Reference proteome</keyword>
<dbReference type="OrthoDB" id="629492at2759"/>
<evidence type="ECO:0000256" key="1">
    <source>
        <dbReference type="ARBA" id="ARBA00022737"/>
    </source>
</evidence>
<accession>A0A397TZL7</accession>
<gene>
    <name evidence="4" type="ORF">C2G38_2234919</name>
</gene>
<reference evidence="4 5" key="1">
    <citation type="submission" date="2018-06" db="EMBL/GenBank/DDBJ databases">
        <title>Comparative genomics reveals the genomic features of Rhizophagus irregularis, R. cerebriforme, R. diaphanum and Gigaspora rosea, and their symbiotic lifestyle signature.</title>
        <authorList>
            <person name="Morin E."/>
            <person name="San Clemente H."/>
            <person name="Chen E.C.H."/>
            <person name="De La Providencia I."/>
            <person name="Hainaut M."/>
            <person name="Kuo A."/>
            <person name="Kohler A."/>
            <person name="Murat C."/>
            <person name="Tang N."/>
            <person name="Roy S."/>
            <person name="Loubradou J."/>
            <person name="Henrissat B."/>
            <person name="Grigoriev I.V."/>
            <person name="Corradi N."/>
            <person name="Roux C."/>
            <person name="Martin F.M."/>
        </authorList>
    </citation>
    <scope>NUCLEOTIDE SEQUENCE [LARGE SCALE GENOMIC DNA]</scope>
    <source>
        <strain evidence="4 5">DAOM 194757</strain>
    </source>
</reference>
<dbReference type="InterPro" id="IPR019734">
    <property type="entry name" value="TPR_rpt"/>
</dbReference>
<dbReference type="STRING" id="44941.A0A397TZL7"/>
<keyword evidence="2 3" id="KW-0802">TPR repeat</keyword>
<evidence type="ECO:0000256" key="3">
    <source>
        <dbReference type="PROSITE-ProRule" id="PRU00339"/>
    </source>
</evidence>
<dbReference type="InterPro" id="IPR011990">
    <property type="entry name" value="TPR-like_helical_dom_sf"/>
</dbReference>
<dbReference type="Pfam" id="PF00515">
    <property type="entry name" value="TPR_1"/>
    <property type="match status" value="1"/>
</dbReference>
<organism evidence="4 5">
    <name type="scientific">Gigaspora rosea</name>
    <dbReference type="NCBI Taxonomy" id="44941"/>
    <lineage>
        <taxon>Eukaryota</taxon>
        <taxon>Fungi</taxon>
        <taxon>Fungi incertae sedis</taxon>
        <taxon>Mucoromycota</taxon>
        <taxon>Glomeromycotina</taxon>
        <taxon>Glomeromycetes</taxon>
        <taxon>Diversisporales</taxon>
        <taxon>Gigasporaceae</taxon>
        <taxon>Gigaspora</taxon>
    </lineage>
</organism>
<dbReference type="PANTHER" id="PTHR44858">
    <property type="entry name" value="TETRATRICOPEPTIDE REPEAT PROTEIN 6"/>
    <property type="match status" value="1"/>
</dbReference>
<keyword evidence="1" id="KW-0677">Repeat</keyword>
<protein>
    <submittedName>
        <fullName evidence="4">Uncharacterized protein</fullName>
    </submittedName>
</protein>
<dbReference type="Gene3D" id="1.25.40.10">
    <property type="entry name" value="Tetratricopeptide repeat domain"/>
    <property type="match status" value="2"/>
</dbReference>
<dbReference type="PROSITE" id="PS50293">
    <property type="entry name" value="TPR_REGION"/>
    <property type="match status" value="1"/>
</dbReference>
<evidence type="ECO:0000256" key="2">
    <source>
        <dbReference type="ARBA" id="ARBA00022803"/>
    </source>
</evidence>
<dbReference type="EMBL" id="QKWP01004649">
    <property type="protein sequence ID" value="RIB00266.1"/>
    <property type="molecule type" value="Genomic_DNA"/>
</dbReference>
<dbReference type="SMART" id="SM00028">
    <property type="entry name" value="TPR"/>
    <property type="match status" value="2"/>
</dbReference>
<evidence type="ECO:0000313" key="5">
    <source>
        <dbReference type="Proteomes" id="UP000266673"/>
    </source>
</evidence>
<name>A0A397TZL7_9GLOM</name>
<dbReference type="AlphaFoldDB" id="A0A397TZL7"/>
<dbReference type="PANTHER" id="PTHR44858:SF1">
    <property type="entry name" value="UDP-N-ACETYLGLUCOSAMINE--PEPTIDE N-ACETYLGLUCOSAMINYLTRANSFERASE SPINDLY-RELATED"/>
    <property type="match status" value="1"/>
</dbReference>
<dbReference type="InterPro" id="IPR050498">
    <property type="entry name" value="Ycf3"/>
</dbReference>
<evidence type="ECO:0000313" key="4">
    <source>
        <dbReference type="EMBL" id="RIB00266.1"/>
    </source>
</evidence>
<feature type="repeat" description="TPR" evidence="3">
    <location>
        <begin position="9"/>
        <end position="42"/>
    </location>
</feature>
<comment type="caution">
    <text evidence="4">The sequence shown here is derived from an EMBL/GenBank/DDBJ whole genome shotgun (WGS) entry which is preliminary data.</text>
</comment>
<dbReference type="SUPFAM" id="SSF48452">
    <property type="entry name" value="TPR-like"/>
    <property type="match status" value="1"/>
</dbReference>